<evidence type="ECO:0000313" key="2">
    <source>
        <dbReference type="EMBL" id="CAI9756849.1"/>
    </source>
</evidence>
<keyword evidence="3" id="KW-1185">Reference proteome</keyword>
<dbReference type="EMBL" id="OU503037">
    <property type="protein sequence ID" value="CAI9756849.1"/>
    <property type="molecule type" value="Genomic_DNA"/>
</dbReference>
<name>A0AAD2DK14_9LAMI</name>
<evidence type="ECO:0000256" key="1">
    <source>
        <dbReference type="SAM" id="MobiDB-lite"/>
    </source>
</evidence>
<feature type="region of interest" description="Disordered" evidence="1">
    <location>
        <begin position="43"/>
        <end position="62"/>
    </location>
</feature>
<sequence>MGSNFCCFPSSGFSKKNSDDKNGSLTASMLECMKPRCLLATSKIKKQSHRQENQQKHQQQLRKNNCEVLTLEEWILSSPGFNVPKQCPSNRVHPSFEGDHEDLVPESRDNISLEISMKIDEGEKGKLENSSVGRNQSGKMKKKVSFRSPEVAEIFILYPQQTYS</sequence>
<feature type="compositionally biased region" description="Polar residues" evidence="1">
    <location>
        <begin position="128"/>
        <end position="138"/>
    </location>
</feature>
<proteinExistence type="predicted"/>
<gene>
    <name evidence="2" type="ORF">FPE_LOCUS4279</name>
</gene>
<evidence type="ECO:0000313" key="3">
    <source>
        <dbReference type="Proteomes" id="UP000834106"/>
    </source>
</evidence>
<accession>A0AAD2DK14</accession>
<dbReference type="AlphaFoldDB" id="A0AAD2DK14"/>
<organism evidence="2 3">
    <name type="scientific">Fraxinus pennsylvanica</name>
    <dbReference type="NCBI Taxonomy" id="56036"/>
    <lineage>
        <taxon>Eukaryota</taxon>
        <taxon>Viridiplantae</taxon>
        <taxon>Streptophyta</taxon>
        <taxon>Embryophyta</taxon>
        <taxon>Tracheophyta</taxon>
        <taxon>Spermatophyta</taxon>
        <taxon>Magnoliopsida</taxon>
        <taxon>eudicotyledons</taxon>
        <taxon>Gunneridae</taxon>
        <taxon>Pentapetalae</taxon>
        <taxon>asterids</taxon>
        <taxon>lamiids</taxon>
        <taxon>Lamiales</taxon>
        <taxon>Oleaceae</taxon>
        <taxon>Oleeae</taxon>
        <taxon>Fraxinus</taxon>
    </lineage>
</organism>
<reference evidence="2" key="1">
    <citation type="submission" date="2023-05" db="EMBL/GenBank/DDBJ databases">
        <authorList>
            <person name="Huff M."/>
        </authorList>
    </citation>
    <scope>NUCLEOTIDE SEQUENCE</scope>
</reference>
<dbReference type="Proteomes" id="UP000834106">
    <property type="component" value="Chromosome 2"/>
</dbReference>
<protein>
    <submittedName>
        <fullName evidence="2">Uncharacterized protein</fullName>
    </submittedName>
</protein>
<feature type="region of interest" description="Disordered" evidence="1">
    <location>
        <begin position="122"/>
        <end position="143"/>
    </location>
</feature>